<gene>
    <name evidence="1" type="ORF">LEL_02484</name>
</gene>
<accession>A0A162KS20</accession>
<dbReference type="Proteomes" id="UP000076881">
    <property type="component" value="Unassembled WGS sequence"/>
</dbReference>
<proteinExistence type="predicted"/>
<reference evidence="1 2" key="1">
    <citation type="journal article" date="2016" name="Genome Biol. Evol.">
        <title>Divergent and convergent evolution of fungal pathogenicity.</title>
        <authorList>
            <person name="Shang Y."/>
            <person name="Xiao G."/>
            <person name="Zheng P."/>
            <person name="Cen K."/>
            <person name="Zhan S."/>
            <person name="Wang C."/>
        </authorList>
    </citation>
    <scope>NUCLEOTIDE SEQUENCE [LARGE SCALE GENOMIC DNA]</scope>
    <source>
        <strain evidence="1 2">RCEF 1005</strain>
    </source>
</reference>
<dbReference type="STRING" id="1081108.A0A162KS20"/>
<sequence length="111" mass="12731">MCAESNDYAAILMRETDAESPFWGFAPLYWNTDLGNVLVTCEDDSDLDIHDVEAMCRFAKYKVQPMFENALGSGTIQQTKQEVLDFINKTNFMSFKDESLMKKPKEGRNDE</sequence>
<evidence type="ECO:0000313" key="2">
    <source>
        <dbReference type="Proteomes" id="UP000076881"/>
    </source>
</evidence>
<evidence type="ECO:0000313" key="1">
    <source>
        <dbReference type="EMBL" id="OAA78998.1"/>
    </source>
</evidence>
<keyword evidence="2" id="KW-1185">Reference proteome</keyword>
<protein>
    <submittedName>
        <fullName evidence="1">Uncharacterized protein</fullName>
    </submittedName>
</protein>
<dbReference type="OrthoDB" id="5242294at2759"/>
<name>A0A162KS20_CORDF</name>
<comment type="caution">
    <text evidence="1">The sequence shown here is derived from an EMBL/GenBank/DDBJ whole genome shotgun (WGS) entry which is preliminary data.</text>
</comment>
<dbReference type="AlphaFoldDB" id="A0A162KS20"/>
<dbReference type="EMBL" id="AZHF01000002">
    <property type="protein sequence ID" value="OAA78998.1"/>
    <property type="molecule type" value="Genomic_DNA"/>
</dbReference>
<organism evidence="1 2">
    <name type="scientific">Akanthomyces lecanii RCEF 1005</name>
    <dbReference type="NCBI Taxonomy" id="1081108"/>
    <lineage>
        <taxon>Eukaryota</taxon>
        <taxon>Fungi</taxon>
        <taxon>Dikarya</taxon>
        <taxon>Ascomycota</taxon>
        <taxon>Pezizomycotina</taxon>
        <taxon>Sordariomycetes</taxon>
        <taxon>Hypocreomycetidae</taxon>
        <taxon>Hypocreales</taxon>
        <taxon>Cordycipitaceae</taxon>
        <taxon>Akanthomyces</taxon>
        <taxon>Cordyceps confragosa</taxon>
    </lineage>
</organism>